<dbReference type="EMBL" id="BSXS01007584">
    <property type="protein sequence ID" value="GME89414.1"/>
    <property type="molecule type" value="Genomic_DNA"/>
</dbReference>
<comment type="caution">
    <text evidence="1">The sequence shown here is derived from an EMBL/GenBank/DDBJ whole genome shotgun (WGS) entry which is preliminary data.</text>
</comment>
<reference evidence="1" key="1">
    <citation type="submission" date="2023-04" db="EMBL/GenBank/DDBJ databases">
        <title>Ambrosiozyma monospora NBRC 10751.</title>
        <authorList>
            <person name="Ichikawa N."/>
            <person name="Sato H."/>
            <person name="Tonouchi N."/>
        </authorList>
    </citation>
    <scope>NUCLEOTIDE SEQUENCE</scope>
    <source>
        <strain evidence="1">NBRC 10751</strain>
    </source>
</reference>
<proteinExistence type="predicted"/>
<organism evidence="1 2">
    <name type="scientific">Ambrosiozyma monospora</name>
    <name type="common">Yeast</name>
    <name type="synonym">Endomycopsis monosporus</name>
    <dbReference type="NCBI Taxonomy" id="43982"/>
    <lineage>
        <taxon>Eukaryota</taxon>
        <taxon>Fungi</taxon>
        <taxon>Dikarya</taxon>
        <taxon>Ascomycota</taxon>
        <taxon>Saccharomycotina</taxon>
        <taxon>Pichiomycetes</taxon>
        <taxon>Pichiales</taxon>
        <taxon>Pichiaceae</taxon>
        <taxon>Ambrosiozyma</taxon>
    </lineage>
</organism>
<gene>
    <name evidence="1" type="ORF">Amon02_000850100</name>
</gene>
<keyword evidence="2" id="KW-1185">Reference proteome</keyword>
<accession>A0ACB5TKW1</accession>
<protein>
    <submittedName>
        <fullName evidence="1">Unnamed protein product</fullName>
    </submittedName>
</protein>
<dbReference type="Proteomes" id="UP001165064">
    <property type="component" value="Unassembled WGS sequence"/>
</dbReference>
<name>A0ACB5TKW1_AMBMO</name>
<sequence length="361" mass="40981">MSDQTYQNKEPPAPPNDLSTVLSFQPLEYLIPKQDIIPFSAPFELQLPEVPLSDSSRILSDTISNGNSESIMEQVLAQIDTEPMDLKYVRFKRPALKLDPNDTIQQNAQLINHLQQLNQLDQLIFNKTSDVQRSDYVKPNTKVKRIKLLNDMKSDDIDLFMESAINAEQLRIKSEMNTTVPSTVGSFDSKNIEQMDNNLPLSQQSSKKGNTEFFSSSPSKQQMSKRLSSSPQKRNSNSSPVKNGTIANPVHIEKGEMEDAALGSIQKLIQSIGLTDDDIESEEVAFWVVYNEVLSANNLPEDTFILNIETLQSLEESLTRLWFSKTKLDFLDVDYMVRMEELIFKTLKSIWLVMVAKLQLI</sequence>
<evidence type="ECO:0000313" key="2">
    <source>
        <dbReference type="Proteomes" id="UP001165064"/>
    </source>
</evidence>
<evidence type="ECO:0000313" key="1">
    <source>
        <dbReference type="EMBL" id="GME89414.1"/>
    </source>
</evidence>